<dbReference type="Proteomes" id="UP000595814">
    <property type="component" value="Chromosome"/>
</dbReference>
<evidence type="ECO:0000313" key="2">
    <source>
        <dbReference type="Proteomes" id="UP000595814"/>
    </source>
</evidence>
<reference evidence="1 2" key="1">
    <citation type="journal article" date="2022" name="Int. J. Syst. Evol. Microbiol.">
        <title>Miniphocaeibacter halophilus sp. nov., an ammonium-tolerant acetate-producing bacterium isolated from a biogas system.</title>
        <authorList>
            <person name="Schnurer A."/>
            <person name="Singh A."/>
            <person name="Bi S."/>
            <person name="Qiao W."/>
            <person name="Westerholm M."/>
        </authorList>
    </citation>
    <scope>NUCLEOTIDE SEQUENCE [LARGE SCALE GENOMIC DNA]</scope>
    <source>
        <strain evidence="1 2">AMB_01</strain>
    </source>
</reference>
<keyword evidence="1" id="KW-0067">ATP-binding</keyword>
<gene>
    <name evidence="1" type="ORF">JFY71_08420</name>
</gene>
<keyword evidence="1" id="KW-0547">Nucleotide-binding</keyword>
<keyword evidence="2" id="KW-1185">Reference proteome</keyword>
<proteinExistence type="predicted"/>
<name>A0AC61MTZ7_9FIRM</name>
<sequence>MKIIGMTDQQEAYIGSNSRKFRINEFLIIEDMDQGDILGEVVEVHTYNRYIPMANDGEIIDNNLIKNLSMLGFNLEDGTIYLGKIRLLEEANYPIETGSNCRIPKFKEVKKYFISTDLNKGLNIGVIRNTDDIYENIDEEFVDLSLTLENKQLIKQKEVPYILNLYDMHEYPHVGIFGGSGSGKSFGLRVVLEELMNKNIPTLVLDPHYEMDFSEKLKSDYGRDYTNLFSKFTIGENIGIDFKKISSRDLKNLLQTSSRLSEAMENVVDNLHKPQDSLLTFEQRLERLKKGQELGSSLNIKKEIEATDNIEEKKYLNKVLETYEKLNDKSPPSSVAGVSWRFDRLKKLGIFEHNSINAEEALKSNKLVVIQGSIKIIQVFSTFLINSVYEKRRNYKDAIINNSEEDYFPPFFIITDEAHNFAPQSKDGTSESPSKYILREIAQEGRKYGVFLILATQRPSLLDSTITAQLNTKFIFRTTRANDIQTIKEETDLSIEQTKRLPYLKTGDVFLSESAIGRTMYVRIRAAHTTTPHKENPFIELENRLKTDNNDIMEIIENYLPISSNDFFDLIKEIQEDTGMVYTIDQLRNILDNLVLREQLVVKKTFLGDKYEKFK</sequence>
<protein>
    <submittedName>
        <fullName evidence="1">ATP-binding protein</fullName>
    </submittedName>
</protein>
<dbReference type="EMBL" id="CP066744">
    <property type="protein sequence ID" value="QQK09112.1"/>
    <property type="molecule type" value="Genomic_DNA"/>
</dbReference>
<organism evidence="1 2">
    <name type="scientific">Miniphocaeibacter halophilus</name>
    <dbReference type="NCBI Taxonomy" id="2931922"/>
    <lineage>
        <taxon>Bacteria</taxon>
        <taxon>Bacillati</taxon>
        <taxon>Bacillota</taxon>
        <taxon>Tissierellia</taxon>
        <taxon>Tissierellales</taxon>
        <taxon>Peptoniphilaceae</taxon>
        <taxon>Miniphocaeibacter</taxon>
    </lineage>
</organism>
<accession>A0AC61MTZ7</accession>
<evidence type="ECO:0000313" key="1">
    <source>
        <dbReference type="EMBL" id="QQK09112.1"/>
    </source>
</evidence>